<gene>
    <name evidence="1" type="ORF">SPARVUS_LOCUS13616514</name>
</gene>
<dbReference type="PANTHER" id="PTHR18853">
    <property type="entry name" value="FORKHEAD-ASSOCIATED DOMAIN-CONTAINING PROTEIN 1-RELATED"/>
    <property type="match status" value="1"/>
</dbReference>
<evidence type="ECO:0000313" key="2">
    <source>
        <dbReference type="Proteomes" id="UP001162483"/>
    </source>
</evidence>
<name>A0ABN9G996_9NEOB</name>
<dbReference type="EMBL" id="CATNWA010018147">
    <property type="protein sequence ID" value="CAI9605569.1"/>
    <property type="molecule type" value="Genomic_DNA"/>
</dbReference>
<accession>A0ABN9G996</accession>
<feature type="non-terminal residue" evidence="1">
    <location>
        <position position="102"/>
    </location>
</feature>
<sequence length="102" mass="11845">MDRKLPHIQSSADHSRSSLWDGSSTILHHGGSPQTYLTSLEIKTPWYITVLHEKERCLLKLGEEINRLSRFEVETKRKDQIISSLRNEISKLQVDLQHLSRP</sequence>
<protein>
    <submittedName>
        <fullName evidence="1">Uncharacterized protein</fullName>
    </submittedName>
</protein>
<dbReference type="PANTHER" id="PTHR18853:SF9">
    <property type="entry name" value="COILED-COIL DOMAIN-CONTAINING PROTEIN 27"/>
    <property type="match status" value="1"/>
</dbReference>
<proteinExistence type="predicted"/>
<dbReference type="InterPro" id="IPR052642">
    <property type="entry name" value="CC-FHA_domain"/>
</dbReference>
<reference evidence="1" key="1">
    <citation type="submission" date="2023-05" db="EMBL/GenBank/DDBJ databases">
        <authorList>
            <person name="Stuckert A."/>
        </authorList>
    </citation>
    <scope>NUCLEOTIDE SEQUENCE</scope>
</reference>
<comment type="caution">
    <text evidence="1">The sequence shown here is derived from an EMBL/GenBank/DDBJ whole genome shotgun (WGS) entry which is preliminary data.</text>
</comment>
<evidence type="ECO:0000313" key="1">
    <source>
        <dbReference type="EMBL" id="CAI9605569.1"/>
    </source>
</evidence>
<organism evidence="1 2">
    <name type="scientific">Staurois parvus</name>
    <dbReference type="NCBI Taxonomy" id="386267"/>
    <lineage>
        <taxon>Eukaryota</taxon>
        <taxon>Metazoa</taxon>
        <taxon>Chordata</taxon>
        <taxon>Craniata</taxon>
        <taxon>Vertebrata</taxon>
        <taxon>Euteleostomi</taxon>
        <taxon>Amphibia</taxon>
        <taxon>Batrachia</taxon>
        <taxon>Anura</taxon>
        <taxon>Neobatrachia</taxon>
        <taxon>Ranoidea</taxon>
        <taxon>Ranidae</taxon>
        <taxon>Staurois</taxon>
    </lineage>
</organism>
<keyword evidence="2" id="KW-1185">Reference proteome</keyword>
<dbReference type="Proteomes" id="UP001162483">
    <property type="component" value="Unassembled WGS sequence"/>
</dbReference>